<evidence type="ECO:0000256" key="3">
    <source>
        <dbReference type="ARBA" id="ARBA00022692"/>
    </source>
</evidence>
<feature type="transmembrane region" description="Helical" evidence="7">
    <location>
        <begin position="211"/>
        <end position="229"/>
    </location>
</feature>
<dbReference type="CDD" id="cd06581">
    <property type="entry name" value="TM_PBP1_LivM_like"/>
    <property type="match status" value="1"/>
</dbReference>
<evidence type="ECO:0000256" key="5">
    <source>
        <dbReference type="ARBA" id="ARBA00023136"/>
    </source>
</evidence>
<keyword evidence="4 7" id="KW-1133">Transmembrane helix</keyword>
<keyword evidence="3 7" id="KW-0812">Transmembrane</keyword>
<dbReference type="GO" id="GO:0015658">
    <property type="term" value="F:branched-chain amino acid transmembrane transporter activity"/>
    <property type="evidence" value="ECO:0007669"/>
    <property type="project" value="InterPro"/>
</dbReference>
<evidence type="ECO:0000313" key="9">
    <source>
        <dbReference type="Proteomes" id="UP000727993"/>
    </source>
</evidence>
<feature type="compositionally biased region" description="Low complexity" evidence="6">
    <location>
        <begin position="370"/>
        <end position="380"/>
    </location>
</feature>
<dbReference type="AlphaFoldDB" id="A0A936NE95"/>
<feature type="transmembrane region" description="Helical" evidence="7">
    <location>
        <begin position="146"/>
        <end position="164"/>
    </location>
</feature>
<protein>
    <submittedName>
        <fullName evidence="8">Branched-chain amino acid ABC transporter permease</fullName>
    </submittedName>
</protein>
<organism evidence="8 9">
    <name type="scientific">Candidatus Neomicrothrix subdominans</name>
    <dbReference type="NCBI Taxonomy" id="2954438"/>
    <lineage>
        <taxon>Bacteria</taxon>
        <taxon>Bacillati</taxon>
        <taxon>Actinomycetota</taxon>
        <taxon>Acidimicrobiia</taxon>
        <taxon>Acidimicrobiales</taxon>
        <taxon>Microthrixaceae</taxon>
        <taxon>Candidatus Neomicrothrix</taxon>
    </lineage>
</organism>
<evidence type="ECO:0000256" key="7">
    <source>
        <dbReference type="SAM" id="Phobius"/>
    </source>
</evidence>
<feature type="compositionally biased region" description="Low complexity" evidence="6">
    <location>
        <begin position="9"/>
        <end position="26"/>
    </location>
</feature>
<evidence type="ECO:0000313" key="8">
    <source>
        <dbReference type="EMBL" id="MBK9297426.1"/>
    </source>
</evidence>
<dbReference type="EMBL" id="JADJZA010000007">
    <property type="protein sequence ID" value="MBK9297426.1"/>
    <property type="molecule type" value="Genomic_DNA"/>
</dbReference>
<feature type="region of interest" description="Disordered" evidence="6">
    <location>
        <begin position="367"/>
        <end position="405"/>
    </location>
</feature>
<keyword evidence="5 7" id="KW-0472">Membrane</keyword>
<dbReference type="InterPro" id="IPR001851">
    <property type="entry name" value="ABC_transp_permease"/>
</dbReference>
<evidence type="ECO:0000256" key="4">
    <source>
        <dbReference type="ARBA" id="ARBA00022989"/>
    </source>
</evidence>
<dbReference type="InterPro" id="IPR043428">
    <property type="entry name" value="LivM-like"/>
</dbReference>
<evidence type="ECO:0000256" key="1">
    <source>
        <dbReference type="ARBA" id="ARBA00004651"/>
    </source>
</evidence>
<feature type="region of interest" description="Disordered" evidence="6">
    <location>
        <begin position="1"/>
        <end position="26"/>
    </location>
</feature>
<name>A0A936NE95_9ACTN</name>
<proteinExistence type="predicted"/>
<keyword evidence="2" id="KW-1003">Cell membrane</keyword>
<comment type="subcellular location">
    <subcellularLocation>
        <location evidence="1">Cell membrane</location>
        <topology evidence="1">Multi-pass membrane protein</topology>
    </subcellularLocation>
</comment>
<evidence type="ECO:0000256" key="2">
    <source>
        <dbReference type="ARBA" id="ARBA00022475"/>
    </source>
</evidence>
<accession>A0A936NE95</accession>
<feature type="transmembrane region" description="Helical" evidence="7">
    <location>
        <begin position="117"/>
        <end position="139"/>
    </location>
</feature>
<feature type="transmembrane region" description="Helical" evidence="7">
    <location>
        <begin position="69"/>
        <end position="86"/>
    </location>
</feature>
<feature type="transmembrane region" description="Helical" evidence="7">
    <location>
        <begin position="334"/>
        <end position="356"/>
    </location>
</feature>
<comment type="caution">
    <text evidence="8">The sequence shown here is derived from an EMBL/GenBank/DDBJ whole genome shotgun (WGS) entry which is preliminary data.</text>
</comment>
<reference evidence="8 9" key="1">
    <citation type="submission" date="2020-10" db="EMBL/GenBank/DDBJ databases">
        <title>Connecting structure to function with the recovery of over 1000 high-quality activated sludge metagenome-assembled genomes encoding full-length rRNA genes using long-read sequencing.</title>
        <authorList>
            <person name="Singleton C.M."/>
            <person name="Petriglieri F."/>
            <person name="Kristensen J.M."/>
            <person name="Kirkegaard R.H."/>
            <person name="Michaelsen T.Y."/>
            <person name="Andersen M.H."/>
            <person name="Karst S.M."/>
            <person name="Dueholm M.S."/>
            <person name="Nielsen P.H."/>
            <person name="Albertsen M."/>
        </authorList>
    </citation>
    <scope>NUCLEOTIDE SEQUENCE [LARGE SCALE GENOMIC DNA]</scope>
    <source>
        <strain evidence="8">Lyne_18-Q3-R50-59_MAXAC.006</strain>
    </source>
</reference>
<feature type="transmembrane region" description="Helical" evidence="7">
    <location>
        <begin position="42"/>
        <end position="63"/>
    </location>
</feature>
<dbReference type="PANTHER" id="PTHR30482:SF10">
    <property type="entry name" value="HIGH-AFFINITY BRANCHED-CHAIN AMINO ACID TRANSPORT PROTEIN BRAE"/>
    <property type="match status" value="1"/>
</dbReference>
<evidence type="ECO:0000256" key="6">
    <source>
        <dbReference type="SAM" id="MobiDB-lite"/>
    </source>
</evidence>
<gene>
    <name evidence="8" type="ORF">IPN02_11460</name>
</gene>
<dbReference type="PANTHER" id="PTHR30482">
    <property type="entry name" value="HIGH-AFFINITY BRANCHED-CHAIN AMINO ACID TRANSPORT SYSTEM PERMEASE"/>
    <property type="match status" value="1"/>
</dbReference>
<dbReference type="Pfam" id="PF02653">
    <property type="entry name" value="BPD_transp_2"/>
    <property type="match status" value="1"/>
</dbReference>
<dbReference type="GO" id="GO:0005886">
    <property type="term" value="C:plasma membrane"/>
    <property type="evidence" value="ECO:0007669"/>
    <property type="project" value="UniProtKB-SubCell"/>
</dbReference>
<dbReference type="Proteomes" id="UP000727993">
    <property type="component" value="Unassembled WGS sequence"/>
</dbReference>
<feature type="transmembrane region" description="Helical" evidence="7">
    <location>
        <begin position="294"/>
        <end position="322"/>
    </location>
</feature>
<sequence>MNDSDPITAAGAPKAAASSGSRPASDAADLDRLLAPDRRSQLIKGIVALVLAIIVLSLPFQYADFQLDRFAKVIAFAIAAMGLNLLTGFTGQVSVGHAAFFGVGAYTSAILVNDHGWPLLGSVVIAGLAALVVGVVVGLPALRIRGLYLALVTLSLAMLFPQVVKRLAWLTGGSEGKPLRTGVDVGNGVIKLRTVRFDAPFGNLSSSQWTFYVYLAIGALVFLVSSNLIRSRIGRAMVAVRDNEIAATSNGINLAWIKVVTFGLSALLAGVGGAMYALNEGNIVPDKFGVEDSIYLLVAVVIGGAASLWGPAIGAIAIVFLADLVPENLQPVSRLIQGALLIALIIAAPGGITGLAKRARAAVQRRLKSLRSSASDSSEPTTPPPEEPLNTQRSSPEISTEEETE</sequence>